<evidence type="ECO:0000313" key="2">
    <source>
        <dbReference type="EMBL" id="ANH83651.1"/>
    </source>
</evidence>
<accession>A0A1A9IAE6</accession>
<gene>
    <name evidence="2" type="ORF">A8C56_02155</name>
</gene>
<dbReference type="KEGG" id="nia:A8C56_02155"/>
<dbReference type="Gene3D" id="2.60.40.1250">
    <property type="entry name" value="Thiol:disulfide interchange protein DsbD, N-terminal domain"/>
    <property type="match status" value="1"/>
</dbReference>
<dbReference type="InterPro" id="IPR028250">
    <property type="entry name" value="DsbDN"/>
</dbReference>
<dbReference type="InterPro" id="IPR036929">
    <property type="entry name" value="DsbDN_sf"/>
</dbReference>
<organism evidence="2 3">
    <name type="scientific">Niabella ginsenosidivorans</name>
    <dbReference type="NCBI Taxonomy" id="1176587"/>
    <lineage>
        <taxon>Bacteria</taxon>
        <taxon>Pseudomonadati</taxon>
        <taxon>Bacteroidota</taxon>
        <taxon>Chitinophagia</taxon>
        <taxon>Chitinophagales</taxon>
        <taxon>Chitinophagaceae</taxon>
        <taxon>Niabella</taxon>
    </lineage>
</organism>
<name>A0A1A9IAE6_9BACT</name>
<reference evidence="2 3" key="1">
    <citation type="submission" date="2016-05" db="EMBL/GenBank/DDBJ databases">
        <title>Niabella ginsenosidivorans BS26 whole genome sequencing.</title>
        <authorList>
            <person name="Im W.T."/>
            <person name="Siddiqi M.Z."/>
        </authorList>
    </citation>
    <scope>NUCLEOTIDE SEQUENCE [LARGE SCALE GENOMIC DNA]</scope>
    <source>
        <strain evidence="2 3">BS26</strain>
    </source>
</reference>
<protein>
    <recommendedName>
        <fullName evidence="1">Thiol:disulfide interchange protein DsbD N-terminal domain-containing protein</fullName>
    </recommendedName>
</protein>
<evidence type="ECO:0000313" key="3">
    <source>
        <dbReference type="Proteomes" id="UP000077667"/>
    </source>
</evidence>
<feature type="domain" description="Thiol:disulfide interchange protein DsbD N-terminal" evidence="1">
    <location>
        <begin position="15"/>
        <end position="133"/>
    </location>
</feature>
<dbReference type="Proteomes" id="UP000077667">
    <property type="component" value="Chromosome"/>
</dbReference>
<sequence>MAVLTVAAARAQDPASWKFSSKKVGDKVYEVHMVATLQNGWHLYSQQQPKEAIAYPTKFDFTKNPLVVRTGSVKEMGKMQKVHDAATNSTAYQYGNTVTFVQKVTLKANAKTSLSGTVEYQTCDDKKCLPPKKVPFHIPLG</sequence>
<dbReference type="STRING" id="1176587.A8C56_02155"/>
<dbReference type="EMBL" id="CP015772">
    <property type="protein sequence ID" value="ANH83651.1"/>
    <property type="molecule type" value="Genomic_DNA"/>
</dbReference>
<evidence type="ECO:0000259" key="1">
    <source>
        <dbReference type="Pfam" id="PF11412"/>
    </source>
</evidence>
<proteinExistence type="predicted"/>
<dbReference type="AlphaFoldDB" id="A0A1A9IAE6"/>
<keyword evidence="3" id="KW-1185">Reference proteome</keyword>
<dbReference type="Pfam" id="PF11412">
    <property type="entry name" value="DsbD_N"/>
    <property type="match status" value="1"/>
</dbReference>